<organism evidence="1 2">
    <name type="scientific">Corallincola platygyrae</name>
    <dbReference type="NCBI Taxonomy" id="1193278"/>
    <lineage>
        <taxon>Bacteria</taxon>
        <taxon>Pseudomonadati</taxon>
        <taxon>Pseudomonadota</taxon>
        <taxon>Gammaproteobacteria</taxon>
        <taxon>Alteromonadales</taxon>
        <taxon>Psychromonadaceae</taxon>
        <taxon>Corallincola</taxon>
    </lineage>
</organism>
<dbReference type="InterPro" id="IPR049249">
    <property type="entry name" value="DUF6882"/>
</dbReference>
<name>A0ABW4XLH8_9GAMM</name>
<proteinExistence type="predicted"/>
<dbReference type="RefSeq" id="WP_345340806.1">
    <property type="nucleotide sequence ID" value="NZ_BAABLI010000017.1"/>
</dbReference>
<protein>
    <submittedName>
        <fullName evidence="1">DUF6882 domain-containing protein</fullName>
    </submittedName>
</protein>
<evidence type="ECO:0000313" key="1">
    <source>
        <dbReference type="EMBL" id="MFD2095949.1"/>
    </source>
</evidence>
<dbReference type="Pfam" id="PF21813">
    <property type="entry name" value="DUF6882"/>
    <property type="match status" value="1"/>
</dbReference>
<accession>A0ABW4XLH8</accession>
<sequence>MSDEQNKMECSTHGKNSTTFICHHLSEGENLGFHMGFDPDDPDALYPDAWCDKCDEVLEKEGEWNDVSEAFANIKMVCSGCYQEIRERNWSQDNEALTDLIVSSFEYLQEVQESFMKTYGIGNYERWDWYQETGKLVFSQDGEPVVECDVDFVGTVSTRSDTWMWAWANDSLTDVIKTRSKSVRELGEESNYLKLACALWPADEVDGWEMAGIMAKLTNAIGAYRTPGENGFSYMVVSKARWVKPKKER</sequence>
<gene>
    <name evidence="1" type="ORF">ACFSJ3_08140</name>
</gene>
<evidence type="ECO:0000313" key="2">
    <source>
        <dbReference type="Proteomes" id="UP001597380"/>
    </source>
</evidence>
<keyword evidence="2" id="KW-1185">Reference proteome</keyword>
<dbReference type="Proteomes" id="UP001597380">
    <property type="component" value="Unassembled WGS sequence"/>
</dbReference>
<comment type="caution">
    <text evidence="1">The sequence shown here is derived from an EMBL/GenBank/DDBJ whole genome shotgun (WGS) entry which is preliminary data.</text>
</comment>
<dbReference type="EMBL" id="JBHUHT010000011">
    <property type="protein sequence ID" value="MFD2095949.1"/>
    <property type="molecule type" value="Genomic_DNA"/>
</dbReference>
<reference evidence="2" key="1">
    <citation type="journal article" date="2019" name="Int. J. Syst. Evol. Microbiol.">
        <title>The Global Catalogue of Microorganisms (GCM) 10K type strain sequencing project: providing services to taxonomists for standard genome sequencing and annotation.</title>
        <authorList>
            <consortium name="The Broad Institute Genomics Platform"/>
            <consortium name="The Broad Institute Genome Sequencing Center for Infectious Disease"/>
            <person name="Wu L."/>
            <person name="Ma J."/>
        </authorList>
    </citation>
    <scope>NUCLEOTIDE SEQUENCE [LARGE SCALE GENOMIC DNA]</scope>
    <source>
        <strain evidence="2">CGMCC 1.10992</strain>
    </source>
</reference>